<sequence length="404" mass="41774">MLIRSLTALLALSVPALATAAPACTASWSASWASSQRDADPAETGIAAKLRDATLRQTVRLSRGGKRVRIHLSNLVGTAPLTIDSAHVALAEASGSPSIRAGSDHAVTFGGQSQISIPAGADYVSDPIALDAPDRATLSISLHLPEAPSAVTSHPGSRTSSYIAAGNHSGDTTLVGDRVEHWYFASGVDVAGCGRTIVALGDSITDGHGATTDRDDRWTDVLAARLPAGSGLSLVNHGIGGNRVLRDGLGPNALARLDRDVLAQAGVRYLIVLEGVNDLGVLTRDHPVSAAEHAALVAELEQGYRQIVARAHARGIKVIGATILPDGGSAYYHPGTAGEADRLAVNAWIRTSGVFDAVVDFDAVMRDPADPARLAAAFDSGDGLHPSAKGYARMGQAIPLALFR</sequence>
<dbReference type="InterPro" id="IPR036514">
    <property type="entry name" value="SGNH_hydro_sf"/>
</dbReference>
<evidence type="ECO:0000256" key="1">
    <source>
        <dbReference type="SAM" id="SignalP"/>
    </source>
</evidence>
<organism evidence="3 4">
    <name type="scientific">Sphingomonas glacialis</name>
    <dbReference type="NCBI Taxonomy" id="658225"/>
    <lineage>
        <taxon>Bacteria</taxon>
        <taxon>Pseudomonadati</taxon>
        <taxon>Pseudomonadota</taxon>
        <taxon>Alphaproteobacteria</taxon>
        <taxon>Sphingomonadales</taxon>
        <taxon>Sphingomonadaceae</taxon>
        <taxon>Sphingomonas</taxon>
    </lineage>
</organism>
<gene>
    <name evidence="3" type="ORF">GCM10008023_34810</name>
</gene>
<proteinExistence type="predicted"/>
<dbReference type="Pfam" id="PF13472">
    <property type="entry name" value="Lipase_GDSL_2"/>
    <property type="match status" value="1"/>
</dbReference>
<evidence type="ECO:0000259" key="2">
    <source>
        <dbReference type="Pfam" id="PF13472"/>
    </source>
</evidence>
<dbReference type="Gene3D" id="3.40.50.1110">
    <property type="entry name" value="SGNH hydrolase"/>
    <property type="match status" value="1"/>
</dbReference>
<dbReference type="RefSeq" id="WP_189677294.1">
    <property type="nucleotide sequence ID" value="NZ_BNAQ01000006.1"/>
</dbReference>
<keyword evidence="4" id="KW-1185">Reference proteome</keyword>
<feature type="chain" id="PRO_5046890980" description="SGNH hydrolase-type esterase domain-containing protein" evidence="1">
    <location>
        <begin position="21"/>
        <end position="404"/>
    </location>
</feature>
<dbReference type="CDD" id="cd01830">
    <property type="entry name" value="XynE_like"/>
    <property type="match status" value="1"/>
</dbReference>
<protein>
    <recommendedName>
        <fullName evidence="2">SGNH hydrolase-type esterase domain-containing protein</fullName>
    </recommendedName>
</protein>
<dbReference type="EMBL" id="BNAQ01000006">
    <property type="protein sequence ID" value="GHH23635.1"/>
    <property type="molecule type" value="Genomic_DNA"/>
</dbReference>
<dbReference type="InterPro" id="IPR053140">
    <property type="entry name" value="GDSL_Rv0518-like"/>
</dbReference>
<accession>A0ABQ3LQU3</accession>
<name>A0ABQ3LQU3_9SPHN</name>
<feature type="domain" description="SGNH hydrolase-type esterase" evidence="2">
    <location>
        <begin position="199"/>
        <end position="393"/>
    </location>
</feature>
<dbReference type="PANTHER" id="PTHR43784">
    <property type="entry name" value="GDSL-LIKE LIPASE/ACYLHYDROLASE, PUTATIVE (AFU_ORTHOLOGUE AFUA_2G00820)-RELATED"/>
    <property type="match status" value="1"/>
</dbReference>
<evidence type="ECO:0000313" key="3">
    <source>
        <dbReference type="EMBL" id="GHH23635.1"/>
    </source>
</evidence>
<feature type="signal peptide" evidence="1">
    <location>
        <begin position="1"/>
        <end position="20"/>
    </location>
</feature>
<dbReference type="PANTHER" id="PTHR43784:SF2">
    <property type="entry name" value="GDSL-LIKE LIPASE_ACYLHYDROLASE, PUTATIVE (AFU_ORTHOLOGUE AFUA_2G00820)-RELATED"/>
    <property type="match status" value="1"/>
</dbReference>
<evidence type="ECO:0000313" key="4">
    <source>
        <dbReference type="Proteomes" id="UP000652430"/>
    </source>
</evidence>
<dbReference type="InterPro" id="IPR013830">
    <property type="entry name" value="SGNH_hydro"/>
</dbReference>
<keyword evidence="1" id="KW-0732">Signal</keyword>
<dbReference type="Proteomes" id="UP000652430">
    <property type="component" value="Unassembled WGS sequence"/>
</dbReference>
<reference evidence="4" key="1">
    <citation type="journal article" date="2019" name="Int. J. Syst. Evol. Microbiol.">
        <title>The Global Catalogue of Microorganisms (GCM) 10K type strain sequencing project: providing services to taxonomists for standard genome sequencing and annotation.</title>
        <authorList>
            <consortium name="The Broad Institute Genomics Platform"/>
            <consortium name="The Broad Institute Genome Sequencing Center for Infectious Disease"/>
            <person name="Wu L."/>
            <person name="Ma J."/>
        </authorList>
    </citation>
    <scope>NUCLEOTIDE SEQUENCE [LARGE SCALE GENOMIC DNA]</scope>
    <source>
        <strain evidence="4">CGMCC 1.8957</strain>
    </source>
</reference>
<comment type="caution">
    <text evidence="3">The sequence shown here is derived from an EMBL/GenBank/DDBJ whole genome shotgun (WGS) entry which is preliminary data.</text>
</comment>
<dbReference type="SUPFAM" id="SSF52266">
    <property type="entry name" value="SGNH hydrolase"/>
    <property type="match status" value="1"/>
</dbReference>